<proteinExistence type="predicted"/>
<feature type="region of interest" description="Disordered" evidence="1">
    <location>
        <begin position="270"/>
        <end position="321"/>
    </location>
</feature>
<keyword evidence="3" id="KW-1185">Reference proteome</keyword>
<dbReference type="Gene3D" id="3.10.450.240">
    <property type="match status" value="1"/>
</dbReference>
<dbReference type="OrthoDB" id="19619at2759"/>
<protein>
    <submittedName>
        <fullName evidence="2">Uncharacterized protein</fullName>
    </submittedName>
</protein>
<evidence type="ECO:0000313" key="2">
    <source>
        <dbReference type="EMBL" id="KAF5343448.1"/>
    </source>
</evidence>
<gene>
    <name evidence="2" type="ORF">D9758_011821</name>
</gene>
<name>A0A8H5CM99_9AGAR</name>
<feature type="compositionally biased region" description="Low complexity" evidence="1">
    <location>
        <begin position="276"/>
        <end position="312"/>
    </location>
</feature>
<comment type="caution">
    <text evidence="2">The sequence shown here is derived from an EMBL/GenBank/DDBJ whole genome shotgun (WGS) entry which is preliminary data.</text>
</comment>
<accession>A0A8H5CM99</accession>
<dbReference type="AlphaFoldDB" id="A0A8H5CM99"/>
<dbReference type="EMBL" id="JAACJM010000140">
    <property type="protein sequence ID" value="KAF5343448.1"/>
    <property type="molecule type" value="Genomic_DNA"/>
</dbReference>
<reference evidence="2 3" key="1">
    <citation type="journal article" date="2020" name="ISME J.">
        <title>Uncovering the hidden diversity of litter-decomposition mechanisms in mushroom-forming fungi.</title>
        <authorList>
            <person name="Floudas D."/>
            <person name="Bentzer J."/>
            <person name="Ahren D."/>
            <person name="Johansson T."/>
            <person name="Persson P."/>
            <person name="Tunlid A."/>
        </authorList>
    </citation>
    <scope>NUCLEOTIDE SEQUENCE [LARGE SCALE GENOMIC DNA]</scope>
    <source>
        <strain evidence="2 3">CBS 291.85</strain>
    </source>
</reference>
<organism evidence="2 3">
    <name type="scientific">Tetrapyrgos nigripes</name>
    <dbReference type="NCBI Taxonomy" id="182062"/>
    <lineage>
        <taxon>Eukaryota</taxon>
        <taxon>Fungi</taxon>
        <taxon>Dikarya</taxon>
        <taxon>Basidiomycota</taxon>
        <taxon>Agaricomycotina</taxon>
        <taxon>Agaricomycetes</taxon>
        <taxon>Agaricomycetidae</taxon>
        <taxon>Agaricales</taxon>
        <taxon>Marasmiineae</taxon>
        <taxon>Marasmiaceae</taxon>
        <taxon>Tetrapyrgos</taxon>
    </lineage>
</organism>
<evidence type="ECO:0000256" key="1">
    <source>
        <dbReference type="SAM" id="MobiDB-lite"/>
    </source>
</evidence>
<evidence type="ECO:0000313" key="3">
    <source>
        <dbReference type="Proteomes" id="UP000559256"/>
    </source>
</evidence>
<sequence length="360" mass="40682">MLRGRVVVGLRCHKHPLPFGQLRYASSKRQGVLRESPQTKTVRDEDALAQMEQTLLLTQNMPTIDPWTQPIHALDVIIPYKLFSKSTYPSTWSTRSSVFRQNFSNSIKNAMSMALMSSYNSFPDHSLFSRMNNATLWTYIKDFFSYPVRLFSASSTKQDALISGVRRLCLDSYAQAHIALAKKDKEWLHRYTIGEYRSEMERVLKRNSIAGQKGGANTYIWNLHQEKSPCKVVSVRAIEGHYGQLPPANGNRLTIQALVKFETEESLEIYSPSGKPLHTPAPSSSSPSPLLYTSTTLGNGNTNTNTSTKGSANGHGGFKRTPASRTHLTTYLLFEKRMYLETMNWVVRERMYVRAGAEAK</sequence>
<dbReference type="Proteomes" id="UP000559256">
    <property type="component" value="Unassembled WGS sequence"/>
</dbReference>